<dbReference type="PANTHER" id="PTHR42815">
    <property type="entry name" value="FAD-BINDING, PUTATIVE (AFU_ORTHOLOGUE AFUA_6G07600)-RELATED"/>
    <property type="match status" value="1"/>
</dbReference>
<dbReference type="KEGG" id="meso:BSQ44_22060"/>
<dbReference type="STRING" id="1670800.BSQ44_22060"/>
<dbReference type="PANTHER" id="PTHR42815:SF2">
    <property type="entry name" value="FAD-BINDING, PUTATIVE (AFU_ORTHOLOGUE AFUA_6G07600)-RELATED"/>
    <property type="match status" value="1"/>
</dbReference>
<protein>
    <submittedName>
        <fullName evidence="2">Pyridoxamine 5'-phosphate oxidase</fullName>
    </submittedName>
</protein>
<dbReference type="Gene3D" id="2.30.110.10">
    <property type="entry name" value="Electron Transport, Fmn-binding Protein, Chain A"/>
    <property type="match status" value="1"/>
</dbReference>
<dbReference type="InterPro" id="IPR012349">
    <property type="entry name" value="Split_barrel_FMN-bd"/>
</dbReference>
<dbReference type="Proteomes" id="UP000182840">
    <property type="component" value="Chromosome"/>
</dbReference>
<proteinExistence type="predicted"/>
<dbReference type="EMBL" id="CP018171">
    <property type="protein sequence ID" value="APH73764.1"/>
    <property type="molecule type" value="Genomic_DNA"/>
</dbReference>
<dbReference type="NCBIfam" id="TIGR04025">
    <property type="entry name" value="PPOX_FMN_DR2398"/>
    <property type="match status" value="1"/>
</dbReference>
<dbReference type="SUPFAM" id="SSF50475">
    <property type="entry name" value="FMN-binding split barrel"/>
    <property type="match status" value="1"/>
</dbReference>
<evidence type="ECO:0000313" key="2">
    <source>
        <dbReference type="EMBL" id="APH73764.1"/>
    </source>
</evidence>
<dbReference type="InterPro" id="IPR024029">
    <property type="entry name" value="Pyridox_Oxase_FMN-dep"/>
</dbReference>
<dbReference type="OrthoDB" id="9790331at2"/>
<gene>
    <name evidence="2" type="ORF">BSQ44_22060</name>
</gene>
<sequence length="204" mass="23080">MKFIETHDELREIYREPSEGAVRKELRLLEEHSKRFLSKSPFVLIGSQDDAGNADVTPRGDRPGFVVPLDDQTIAIPDRPGNNRLDTWENVVRNPSVGLIFLIPGMNETLRINGEARLTADADLRERFAVDGRPALAVLVVKIRALYMHCAKAFMRSQLWQPETWPDRSEMPTLGQIVRDQLALSVSSEELDAGLAEGYRKSLW</sequence>
<keyword evidence="3" id="KW-1185">Reference proteome</keyword>
<feature type="domain" description="Pyridoxamine 5'-phosphate oxidase N-terminal" evidence="1">
    <location>
        <begin position="29"/>
        <end position="150"/>
    </location>
</feature>
<dbReference type="InterPro" id="IPR011576">
    <property type="entry name" value="Pyridox_Oxase_N"/>
</dbReference>
<organism evidence="2 3">
    <name type="scientific">Aquibium oceanicum</name>
    <dbReference type="NCBI Taxonomy" id="1670800"/>
    <lineage>
        <taxon>Bacteria</taxon>
        <taxon>Pseudomonadati</taxon>
        <taxon>Pseudomonadota</taxon>
        <taxon>Alphaproteobacteria</taxon>
        <taxon>Hyphomicrobiales</taxon>
        <taxon>Phyllobacteriaceae</taxon>
        <taxon>Aquibium</taxon>
    </lineage>
</organism>
<dbReference type="RefSeq" id="WP_072607227.1">
    <property type="nucleotide sequence ID" value="NZ_CP018171.1"/>
</dbReference>
<evidence type="ECO:0000313" key="3">
    <source>
        <dbReference type="Proteomes" id="UP000182840"/>
    </source>
</evidence>
<evidence type="ECO:0000259" key="1">
    <source>
        <dbReference type="Pfam" id="PF01243"/>
    </source>
</evidence>
<accession>A0A1L3SWP0</accession>
<dbReference type="Pfam" id="PF01243">
    <property type="entry name" value="PNPOx_N"/>
    <property type="match status" value="1"/>
</dbReference>
<reference evidence="3" key="1">
    <citation type="submission" date="2016-11" db="EMBL/GenBank/DDBJ databases">
        <title>Mesorhizobium oceanicum sp. nov., isolated from deep seawater in South China Sea.</title>
        <authorList>
            <person name="Fu G.-Y."/>
        </authorList>
    </citation>
    <scope>NUCLEOTIDE SEQUENCE [LARGE SCALE GENOMIC DNA]</scope>
    <source>
        <strain evidence="3">B7</strain>
    </source>
</reference>
<dbReference type="AlphaFoldDB" id="A0A1L3SWP0"/>
<name>A0A1L3SWP0_9HYPH</name>